<gene>
    <name evidence="2" type="ORF">M0813_05640</name>
</gene>
<sequence length="218" mass="26325">MDVEQTNETEKIKEGKEENKEKNEEEIGSDFLEKSLDFNQLIEVLKKQNLSIDEEKKKVFKKIHSNFIEEIENLIEQRDFELQKIKNWSESQFIGLKKTFEFEKKTTNDEFEMEKDDLQQKMYIDLKKKEIEFNQMLERKRKNNNSEISSEPNVYQEFLHQLNQQKADRTIKIEPELQEIEELLTNKKTPLTEEEIQQDISIIKKSMLIDNKSEKKHY</sequence>
<organism evidence="2 3">
    <name type="scientific">Anaeramoeba flamelloides</name>
    <dbReference type="NCBI Taxonomy" id="1746091"/>
    <lineage>
        <taxon>Eukaryota</taxon>
        <taxon>Metamonada</taxon>
        <taxon>Anaeramoebidae</taxon>
        <taxon>Anaeramoeba</taxon>
    </lineage>
</organism>
<dbReference type="Proteomes" id="UP001150062">
    <property type="component" value="Unassembled WGS sequence"/>
</dbReference>
<evidence type="ECO:0000313" key="2">
    <source>
        <dbReference type="EMBL" id="KAJ6231567.1"/>
    </source>
</evidence>
<name>A0ABQ8XFY8_9EUKA</name>
<comment type="caution">
    <text evidence="2">The sequence shown here is derived from an EMBL/GenBank/DDBJ whole genome shotgun (WGS) entry which is preliminary data.</text>
</comment>
<feature type="compositionally biased region" description="Basic and acidic residues" evidence="1">
    <location>
        <begin position="8"/>
        <end position="27"/>
    </location>
</feature>
<proteinExistence type="predicted"/>
<reference evidence="2" key="1">
    <citation type="submission" date="2022-08" db="EMBL/GenBank/DDBJ databases">
        <title>Novel sulfate-reducing endosymbionts in the free-living metamonad Anaeramoeba.</title>
        <authorList>
            <person name="Jerlstrom-Hultqvist J."/>
            <person name="Cepicka I."/>
            <person name="Gallot-Lavallee L."/>
            <person name="Salas-Leiva D."/>
            <person name="Curtis B.A."/>
            <person name="Zahonova K."/>
            <person name="Pipaliya S."/>
            <person name="Dacks J."/>
            <person name="Roger A.J."/>
        </authorList>
    </citation>
    <scope>NUCLEOTIDE SEQUENCE</scope>
    <source>
        <strain evidence="2">Schooner1</strain>
    </source>
</reference>
<evidence type="ECO:0000313" key="3">
    <source>
        <dbReference type="Proteomes" id="UP001150062"/>
    </source>
</evidence>
<keyword evidence="3" id="KW-1185">Reference proteome</keyword>
<evidence type="ECO:0000256" key="1">
    <source>
        <dbReference type="SAM" id="MobiDB-lite"/>
    </source>
</evidence>
<accession>A0ABQ8XFY8</accession>
<feature type="region of interest" description="Disordered" evidence="1">
    <location>
        <begin position="1"/>
        <end position="27"/>
    </location>
</feature>
<protein>
    <submittedName>
        <fullName evidence="2">Brms1</fullName>
    </submittedName>
</protein>
<dbReference type="EMBL" id="JAOAOG010000299">
    <property type="protein sequence ID" value="KAJ6231567.1"/>
    <property type="molecule type" value="Genomic_DNA"/>
</dbReference>